<protein>
    <submittedName>
        <fullName evidence="7">Cytochrome c-type biogenesis protein CcmB</fullName>
    </submittedName>
</protein>
<dbReference type="AlphaFoldDB" id="C6W7U0"/>
<organism evidence="7 8">
    <name type="scientific">Dyadobacter fermentans (strain ATCC 700827 / DSM 18053 / CIP 107007 / KCTC 52180 / NS114)</name>
    <dbReference type="NCBI Taxonomy" id="471854"/>
    <lineage>
        <taxon>Bacteria</taxon>
        <taxon>Pseudomonadati</taxon>
        <taxon>Bacteroidota</taxon>
        <taxon>Cytophagia</taxon>
        <taxon>Cytophagales</taxon>
        <taxon>Spirosomataceae</taxon>
        <taxon>Dyadobacter</taxon>
    </lineage>
</organism>
<keyword evidence="8" id="KW-1185">Reference proteome</keyword>
<keyword evidence="4 6" id="KW-1133">Transmembrane helix</keyword>
<feature type="transmembrane region" description="Helical" evidence="6">
    <location>
        <begin position="188"/>
        <end position="211"/>
    </location>
</feature>
<dbReference type="GO" id="GO:0015232">
    <property type="term" value="F:heme transmembrane transporter activity"/>
    <property type="evidence" value="ECO:0007669"/>
    <property type="project" value="InterPro"/>
</dbReference>
<comment type="subcellular location">
    <subcellularLocation>
        <location evidence="1">Membrane</location>
        <topology evidence="1">Multi-pass membrane protein</topology>
    </subcellularLocation>
</comment>
<feature type="transmembrane region" description="Helical" evidence="6">
    <location>
        <begin position="112"/>
        <end position="129"/>
    </location>
</feature>
<comment type="similarity">
    <text evidence="2">Belongs to the CcmB/CycW/HelB family.</text>
</comment>
<evidence type="ECO:0000313" key="7">
    <source>
        <dbReference type="EMBL" id="ACT96284.1"/>
    </source>
</evidence>
<dbReference type="GO" id="GO:0017004">
    <property type="term" value="P:cytochrome complex assembly"/>
    <property type="evidence" value="ECO:0007669"/>
    <property type="project" value="InterPro"/>
</dbReference>
<gene>
    <name evidence="7" type="ordered locus">Dfer_5084</name>
</gene>
<sequence length="280" mass="31428">MCLPVVKSFKILTVLLFPSGFVSYFCSAKRSTEAGKCCAGYSQQVNRKPKAESRRPAPITLNEIKTLIWKEVTLEWRQKYALSGMLLYVVSTVFVCYLSFNLRRNQLTPIVWNTLFWIILLFTAVNAIAKSFSQERHGRLLYYYNLCSPQAIIISKIIYNSLVMAVLSVMGFVFYAFVMGNPIQDNGLFSICILLASTGFASVLTLIAGIASKADNSATLMAVLSFPIILPMLLMTIRLAKNAMDGLDWSVSTDEITTLLSIDLIVITLSYLLFPYLWRS</sequence>
<proteinExistence type="inferred from homology"/>
<dbReference type="EMBL" id="CP001619">
    <property type="protein sequence ID" value="ACT96284.1"/>
    <property type="molecule type" value="Genomic_DNA"/>
</dbReference>
<evidence type="ECO:0000256" key="3">
    <source>
        <dbReference type="ARBA" id="ARBA00022692"/>
    </source>
</evidence>
<dbReference type="STRING" id="471854.Dfer_5084"/>
<evidence type="ECO:0000256" key="6">
    <source>
        <dbReference type="SAM" id="Phobius"/>
    </source>
</evidence>
<feature type="transmembrane region" description="Helical" evidence="6">
    <location>
        <begin position="80"/>
        <end position="100"/>
    </location>
</feature>
<name>C6W7U0_DYAFD</name>
<accession>C6W7U0</accession>
<evidence type="ECO:0000256" key="1">
    <source>
        <dbReference type="ARBA" id="ARBA00004141"/>
    </source>
</evidence>
<reference evidence="7 8" key="1">
    <citation type="journal article" date="2009" name="Stand. Genomic Sci.">
        <title>Complete genome sequence of Dyadobacter fermentans type strain (NS114).</title>
        <authorList>
            <person name="Lang E."/>
            <person name="Lapidus A."/>
            <person name="Chertkov O."/>
            <person name="Brettin T."/>
            <person name="Detter J.C."/>
            <person name="Han C."/>
            <person name="Copeland A."/>
            <person name="Glavina Del Rio T."/>
            <person name="Nolan M."/>
            <person name="Chen F."/>
            <person name="Lucas S."/>
            <person name="Tice H."/>
            <person name="Cheng J.F."/>
            <person name="Land M."/>
            <person name="Hauser L."/>
            <person name="Chang Y.J."/>
            <person name="Jeffries C.D."/>
            <person name="Kopitz M."/>
            <person name="Bruce D."/>
            <person name="Goodwin L."/>
            <person name="Pitluck S."/>
            <person name="Ovchinnikova G."/>
            <person name="Pati A."/>
            <person name="Ivanova N."/>
            <person name="Mavrommatis K."/>
            <person name="Chen A."/>
            <person name="Palaniappan K."/>
            <person name="Chain P."/>
            <person name="Bristow J."/>
            <person name="Eisen J.A."/>
            <person name="Markowitz V."/>
            <person name="Hugenholtz P."/>
            <person name="Goker M."/>
            <person name="Rohde M."/>
            <person name="Kyrpides N.C."/>
            <person name="Klenk H.P."/>
        </authorList>
    </citation>
    <scope>NUCLEOTIDE SEQUENCE [LARGE SCALE GENOMIC DNA]</scope>
    <source>
        <strain evidence="8">ATCC 700827 / DSM 18053 / CIP 107007 / KCTC 52180 / NS114</strain>
    </source>
</reference>
<dbReference type="HOGENOM" id="CLU_079069_0_1_10"/>
<dbReference type="eggNOG" id="COG2386">
    <property type="taxonomic scope" value="Bacteria"/>
</dbReference>
<dbReference type="Proteomes" id="UP000002011">
    <property type="component" value="Chromosome"/>
</dbReference>
<dbReference type="KEGG" id="dfe:Dfer_5084"/>
<dbReference type="InterPro" id="IPR003544">
    <property type="entry name" value="Cyt_c_biogenesis_CcmB"/>
</dbReference>
<evidence type="ECO:0000256" key="4">
    <source>
        <dbReference type="ARBA" id="ARBA00022989"/>
    </source>
</evidence>
<dbReference type="Pfam" id="PF03379">
    <property type="entry name" value="CcmB"/>
    <property type="match status" value="1"/>
</dbReference>
<dbReference type="GO" id="GO:0016020">
    <property type="term" value="C:membrane"/>
    <property type="evidence" value="ECO:0007669"/>
    <property type="project" value="UniProtKB-SubCell"/>
</dbReference>
<evidence type="ECO:0000256" key="5">
    <source>
        <dbReference type="ARBA" id="ARBA00023136"/>
    </source>
</evidence>
<feature type="transmembrane region" description="Helical" evidence="6">
    <location>
        <begin position="157"/>
        <end position="176"/>
    </location>
</feature>
<dbReference type="OrthoDB" id="9788444at2"/>
<keyword evidence="5 6" id="KW-0472">Membrane</keyword>
<feature type="transmembrane region" description="Helical" evidence="6">
    <location>
        <begin position="259"/>
        <end position="278"/>
    </location>
</feature>
<evidence type="ECO:0000313" key="8">
    <source>
        <dbReference type="Proteomes" id="UP000002011"/>
    </source>
</evidence>
<feature type="transmembrane region" description="Helical" evidence="6">
    <location>
        <begin position="218"/>
        <end position="239"/>
    </location>
</feature>
<keyword evidence="3 6" id="KW-0812">Transmembrane</keyword>
<evidence type="ECO:0000256" key="2">
    <source>
        <dbReference type="ARBA" id="ARBA00010544"/>
    </source>
</evidence>